<name>A0A8T2LBH7_ASTMX</name>
<comment type="caution">
    <text evidence="14">The sequence shown here is derived from an EMBL/GenBank/DDBJ whole genome shotgun (WGS) entry which is preliminary data.</text>
</comment>
<evidence type="ECO:0000256" key="2">
    <source>
        <dbReference type="ARBA" id="ARBA00022475"/>
    </source>
</evidence>
<sequence length="659" mass="74195">MGFSICVYLSGLFLSCSGLHVLGPTDPLTVRLGGSLMLPCSTETLIPLEELEVEWMRTDSESLVHLFQDGEIRPESQNQAYSGRASFFTEEIKHGNFSLLLTNITTEDAGVYNCSVYRQDESAQTSVQIKEIERLTVTGGHVISAKADEAVTLNCSVDSHIPPEEMEEVSWKKVDQDILVLMFQDGEVKTESAHGSYMGRVEFFSLDEISKGNFSLRLKDLRTEDKGLYMCEVLSGEFSANATVEVQQLGFSSMHIGVLVLCILAFVFAVFLSYHARTYLIKKYYGRTALSVQCVFVISPNVAMFLAFILWGVIEGFFTETATCSALNLLRIVFLFWTAPYLNTFQDNVCRFIKRSAVTLEYAVITTVAYSGLLLDFWHLYQETQEWIIIIFLVLFTTLLLVLYIIIFAQGFTKMKSRTLNYLLAALTNVFRGLVVVFSYGRNLATVIIVILQFLPLVLLVFLFFCSSRIRKMKIYVFLLMSVLITEVLNTPISVYVHDTVLESNKERVGLICVTVFLHILTVMLLFHVLVLIFEKLLSRSDLNTVRTEESQSDVMVYIFGTVALVCVNSIALAAELILKARNGERTVEDLQVILIPSECVFALCCLTLHITTFCRRYRVILLYALSICGCKRTSVERNHELEAFQSTEAASAAQETGT</sequence>
<dbReference type="SMART" id="SM00409">
    <property type="entry name" value="IG"/>
    <property type="match status" value="2"/>
</dbReference>
<dbReference type="AlphaFoldDB" id="A0A8T2LBH7"/>
<keyword evidence="7" id="KW-1015">Disulfide bond</keyword>
<dbReference type="InterPro" id="IPR013783">
    <property type="entry name" value="Ig-like_fold"/>
</dbReference>
<keyword evidence="3 11" id="KW-0812">Transmembrane</keyword>
<dbReference type="GO" id="GO:0031295">
    <property type="term" value="P:T cell costimulation"/>
    <property type="evidence" value="ECO:0007669"/>
    <property type="project" value="TreeGrafter"/>
</dbReference>
<evidence type="ECO:0000313" key="15">
    <source>
        <dbReference type="Proteomes" id="UP000752171"/>
    </source>
</evidence>
<keyword evidence="2" id="KW-1003">Cell membrane</keyword>
<dbReference type="PROSITE" id="PS50835">
    <property type="entry name" value="IG_LIKE"/>
    <property type="match status" value="2"/>
</dbReference>
<dbReference type="InterPro" id="IPR013106">
    <property type="entry name" value="Ig_V-set"/>
</dbReference>
<dbReference type="PANTHER" id="PTHR25466:SF14">
    <property type="entry name" value="BUTYROPHILIN SUBFAMILY 2 MEMBER A2-LIKE-RELATED"/>
    <property type="match status" value="1"/>
</dbReference>
<evidence type="ECO:0000256" key="3">
    <source>
        <dbReference type="ARBA" id="ARBA00022692"/>
    </source>
</evidence>
<dbReference type="GO" id="GO:0042102">
    <property type="term" value="P:positive regulation of T cell proliferation"/>
    <property type="evidence" value="ECO:0007669"/>
    <property type="project" value="TreeGrafter"/>
</dbReference>
<feature type="transmembrane region" description="Helical" evidence="11">
    <location>
        <begin position="294"/>
        <end position="314"/>
    </location>
</feature>
<feature type="transmembrane region" description="Helical" evidence="11">
    <location>
        <begin position="357"/>
        <end position="381"/>
    </location>
</feature>
<dbReference type="PANTHER" id="PTHR25466">
    <property type="entry name" value="T-LYMPHOCYTE ACTIVATION ANTIGEN"/>
    <property type="match status" value="1"/>
</dbReference>
<proteinExistence type="predicted"/>
<dbReference type="SUPFAM" id="SSF48726">
    <property type="entry name" value="Immunoglobulin"/>
    <property type="match status" value="2"/>
</dbReference>
<evidence type="ECO:0000256" key="4">
    <source>
        <dbReference type="ARBA" id="ARBA00022729"/>
    </source>
</evidence>
<evidence type="ECO:0000256" key="11">
    <source>
        <dbReference type="SAM" id="Phobius"/>
    </source>
</evidence>
<dbReference type="InterPro" id="IPR007110">
    <property type="entry name" value="Ig-like_dom"/>
</dbReference>
<keyword evidence="4 12" id="KW-0732">Signal</keyword>
<reference evidence="14 15" key="1">
    <citation type="submission" date="2021-07" db="EMBL/GenBank/DDBJ databases">
        <authorList>
            <person name="Imarazene B."/>
            <person name="Zahm M."/>
            <person name="Klopp C."/>
            <person name="Cabau C."/>
            <person name="Beille S."/>
            <person name="Jouanno E."/>
            <person name="Castinel A."/>
            <person name="Lluch J."/>
            <person name="Gil L."/>
            <person name="Kuchtly C."/>
            <person name="Lopez Roques C."/>
            <person name="Donnadieu C."/>
            <person name="Parrinello H."/>
            <person name="Journot L."/>
            <person name="Du K."/>
            <person name="Schartl M."/>
            <person name="Retaux S."/>
            <person name="Guiguen Y."/>
        </authorList>
    </citation>
    <scope>NUCLEOTIDE SEQUENCE [LARGE SCALE GENOMIC DNA]</scope>
    <source>
        <strain evidence="14">Pach_M1</strain>
        <tissue evidence="14">Testis</tissue>
    </source>
</reference>
<dbReference type="FunFam" id="2.60.40.10:FF:000142">
    <property type="entry name" value="V-set domain-containing T-cell activation inhibitor 1"/>
    <property type="match status" value="2"/>
</dbReference>
<feature type="transmembrane region" description="Helical" evidence="11">
    <location>
        <begin position="477"/>
        <end position="497"/>
    </location>
</feature>
<dbReference type="InterPro" id="IPR003599">
    <property type="entry name" value="Ig_sub"/>
</dbReference>
<organism evidence="14 15">
    <name type="scientific">Astyanax mexicanus</name>
    <name type="common">Blind cave fish</name>
    <name type="synonym">Astyanax fasciatus mexicanus</name>
    <dbReference type="NCBI Taxonomy" id="7994"/>
    <lineage>
        <taxon>Eukaryota</taxon>
        <taxon>Metazoa</taxon>
        <taxon>Chordata</taxon>
        <taxon>Craniata</taxon>
        <taxon>Vertebrata</taxon>
        <taxon>Euteleostomi</taxon>
        <taxon>Actinopterygii</taxon>
        <taxon>Neopterygii</taxon>
        <taxon>Teleostei</taxon>
        <taxon>Ostariophysi</taxon>
        <taxon>Characiformes</taxon>
        <taxon>Characoidei</taxon>
        <taxon>Acestrorhamphidae</taxon>
        <taxon>Acestrorhamphinae</taxon>
        <taxon>Astyanax</taxon>
    </lineage>
</organism>
<evidence type="ECO:0000256" key="8">
    <source>
        <dbReference type="ARBA" id="ARBA00023170"/>
    </source>
</evidence>
<comment type="subcellular location">
    <subcellularLocation>
        <location evidence="1">Cell membrane</location>
        <topology evidence="1">Single-pass type I membrane protein</topology>
    </subcellularLocation>
</comment>
<protein>
    <submittedName>
        <fullName evidence="14">Butyrophilin-like protein 2</fullName>
    </submittedName>
</protein>
<keyword evidence="10" id="KW-0393">Immunoglobulin domain</keyword>
<feature type="signal peptide" evidence="12">
    <location>
        <begin position="1"/>
        <end position="18"/>
    </location>
</feature>
<dbReference type="GO" id="GO:0071222">
    <property type="term" value="P:cellular response to lipopolysaccharide"/>
    <property type="evidence" value="ECO:0007669"/>
    <property type="project" value="TreeGrafter"/>
</dbReference>
<evidence type="ECO:0000259" key="13">
    <source>
        <dbReference type="PROSITE" id="PS50835"/>
    </source>
</evidence>
<evidence type="ECO:0000256" key="9">
    <source>
        <dbReference type="ARBA" id="ARBA00023180"/>
    </source>
</evidence>
<evidence type="ECO:0000256" key="6">
    <source>
        <dbReference type="ARBA" id="ARBA00023136"/>
    </source>
</evidence>
<evidence type="ECO:0000256" key="10">
    <source>
        <dbReference type="ARBA" id="ARBA00023319"/>
    </source>
</evidence>
<feature type="transmembrane region" description="Helical" evidence="11">
    <location>
        <begin position="254"/>
        <end position="274"/>
    </location>
</feature>
<keyword evidence="6 11" id="KW-0472">Membrane</keyword>
<dbReference type="InterPro" id="IPR036179">
    <property type="entry name" value="Ig-like_dom_sf"/>
</dbReference>
<feature type="domain" description="Ig-like" evidence="13">
    <location>
        <begin position="133"/>
        <end position="247"/>
    </location>
</feature>
<dbReference type="GO" id="GO:0006955">
    <property type="term" value="P:immune response"/>
    <property type="evidence" value="ECO:0007669"/>
    <property type="project" value="TreeGrafter"/>
</dbReference>
<dbReference type="SMART" id="SM00406">
    <property type="entry name" value="IGv"/>
    <property type="match status" value="2"/>
</dbReference>
<feature type="transmembrane region" description="Helical" evidence="11">
    <location>
        <begin position="420"/>
        <end position="438"/>
    </location>
</feature>
<accession>A0A8T2LBH7</accession>
<dbReference type="Gene3D" id="2.60.40.10">
    <property type="entry name" value="Immunoglobulins"/>
    <property type="match status" value="2"/>
</dbReference>
<feature type="transmembrane region" description="Helical" evidence="11">
    <location>
        <begin position="326"/>
        <end position="345"/>
    </location>
</feature>
<feature type="transmembrane region" description="Helical" evidence="11">
    <location>
        <begin position="591"/>
        <end position="611"/>
    </location>
</feature>
<feature type="transmembrane region" description="Helical" evidence="11">
    <location>
        <begin position="509"/>
        <end position="534"/>
    </location>
</feature>
<keyword evidence="8" id="KW-0675">Receptor</keyword>
<dbReference type="Pfam" id="PF07686">
    <property type="entry name" value="V-set"/>
    <property type="match status" value="2"/>
</dbReference>
<dbReference type="InterPro" id="IPR051713">
    <property type="entry name" value="T-cell_Activation_Regulation"/>
</dbReference>
<evidence type="ECO:0000313" key="14">
    <source>
        <dbReference type="EMBL" id="KAG9267292.1"/>
    </source>
</evidence>
<keyword evidence="5 11" id="KW-1133">Transmembrane helix</keyword>
<feature type="domain" description="Ig-like" evidence="13">
    <location>
        <begin position="33"/>
        <end position="130"/>
    </location>
</feature>
<evidence type="ECO:0000256" key="5">
    <source>
        <dbReference type="ARBA" id="ARBA00022989"/>
    </source>
</evidence>
<evidence type="ECO:0000256" key="1">
    <source>
        <dbReference type="ARBA" id="ARBA00004251"/>
    </source>
</evidence>
<evidence type="ECO:0000256" key="7">
    <source>
        <dbReference type="ARBA" id="ARBA00023157"/>
    </source>
</evidence>
<keyword evidence="9" id="KW-0325">Glycoprotein</keyword>
<dbReference type="GO" id="GO:0007166">
    <property type="term" value="P:cell surface receptor signaling pathway"/>
    <property type="evidence" value="ECO:0007669"/>
    <property type="project" value="TreeGrafter"/>
</dbReference>
<feature type="transmembrane region" description="Helical" evidence="11">
    <location>
        <begin position="444"/>
        <end position="465"/>
    </location>
</feature>
<dbReference type="GO" id="GO:0009897">
    <property type="term" value="C:external side of plasma membrane"/>
    <property type="evidence" value="ECO:0007669"/>
    <property type="project" value="TreeGrafter"/>
</dbReference>
<evidence type="ECO:0000256" key="12">
    <source>
        <dbReference type="SAM" id="SignalP"/>
    </source>
</evidence>
<dbReference type="EMBL" id="JAICCE010000015">
    <property type="protein sequence ID" value="KAG9267292.1"/>
    <property type="molecule type" value="Genomic_DNA"/>
</dbReference>
<dbReference type="GO" id="GO:0042130">
    <property type="term" value="P:negative regulation of T cell proliferation"/>
    <property type="evidence" value="ECO:0007669"/>
    <property type="project" value="TreeGrafter"/>
</dbReference>
<feature type="transmembrane region" description="Helical" evidence="11">
    <location>
        <begin position="555"/>
        <end position="579"/>
    </location>
</feature>
<feature type="transmembrane region" description="Helical" evidence="11">
    <location>
        <begin position="387"/>
        <end position="408"/>
    </location>
</feature>
<dbReference type="Proteomes" id="UP000752171">
    <property type="component" value="Unassembled WGS sequence"/>
</dbReference>
<gene>
    <name evidence="14" type="primary">BTN2A1</name>
    <name evidence="14" type="ORF">AMEX_G18119</name>
</gene>
<feature type="chain" id="PRO_5035725526" evidence="12">
    <location>
        <begin position="19"/>
        <end position="659"/>
    </location>
</feature>
<dbReference type="OrthoDB" id="10012075at2759"/>